<dbReference type="EMBL" id="WWNR01000005">
    <property type="protein sequence ID" value="MZQ89254.1"/>
    <property type="molecule type" value="Genomic_DNA"/>
</dbReference>
<protein>
    <recommendedName>
        <fullName evidence="3">Phage gp6-like head-tail connector protein</fullName>
    </recommendedName>
</protein>
<sequence>MIIQRAPLTDALPFDLATVAEHCRAEASEYENDLTRMASAAASELEVYAQLALLETAITVTLERGPARSVFDLPVAPLIDAMSVAVKVDGVAVDTFAVITGQRPAIRFTNGRPCGLVVIEYQAGFGETAADLPQDIANAICDQASALFDLRGAGDGKSNGMSPHMARVAARYRRVTLA</sequence>
<evidence type="ECO:0008006" key="3">
    <source>
        <dbReference type="Google" id="ProtNLM"/>
    </source>
</evidence>
<proteinExistence type="predicted"/>
<keyword evidence="2" id="KW-1185">Reference proteome</keyword>
<accession>A0A6L8VGG3</accession>
<reference evidence="1 2" key="1">
    <citation type="submission" date="2020-01" db="EMBL/GenBank/DDBJ databases">
        <title>Frigidibacter albus SP32T (=CGMCC 1.13995T).</title>
        <authorList>
            <person name="Liao X."/>
        </authorList>
    </citation>
    <scope>NUCLEOTIDE SEQUENCE [LARGE SCALE GENOMIC DNA]</scope>
    <source>
        <strain evidence="1 2">SP32</strain>
    </source>
</reference>
<dbReference type="AlphaFoldDB" id="A0A6L8VGG3"/>
<organism evidence="1 2">
    <name type="scientific">Frigidibacter albus</name>
    <dbReference type="NCBI Taxonomy" id="1465486"/>
    <lineage>
        <taxon>Bacteria</taxon>
        <taxon>Pseudomonadati</taxon>
        <taxon>Pseudomonadota</taxon>
        <taxon>Alphaproteobacteria</taxon>
        <taxon>Rhodobacterales</taxon>
        <taxon>Paracoccaceae</taxon>
        <taxon>Frigidibacter</taxon>
    </lineage>
</organism>
<name>A0A6L8VGG3_9RHOB</name>
<evidence type="ECO:0000313" key="1">
    <source>
        <dbReference type="EMBL" id="MZQ89254.1"/>
    </source>
</evidence>
<dbReference type="NCBIfam" id="TIGR02215">
    <property type="entry name" value="phage_chp_gp8"/>
    <property type="match status" value="1"/>
</dbReference>
<dbReference type="RefSeq" id="WP_161345673.1">
    <property type="nucleotide sequence ID" value="NZ_BMGW01000005.1"/>
</dbReference>
<dbReference type="OrthoDB" id="7728228at2"/>
<dbReference type="InterPro" id="IPR011738">
    <property type="entry name" value="Phage_CHP"/>
</dbReference>
<evidence type="ECO:0000313" key="2">
    <source>
        <dbReference type="Proteomes" id="UP000477083"/>
    </source>
</evidence>
<gene>
    <name evidence="1" type="ORF">GS660_09125</name>
</gene>
<comment type="caution">
    <text evidence="1">The sequence shown here is derived from an EMBL/GenBank/DDBJ whole genome shotgun (WGS) entry which is preliminary data.</text>
</comment>
<dbReference type="Proteomes" id="UP000477083">
    <property type="component" value="Unassembled WGS sequence"/>
</dbReference>